<evidence type="ECO:0000256" key="5">
    <source>
        <dbReference type="PROSITE-ProRule" id="PRU00455"/>
    </source>
</evidence>
<gene>
    <name evidence="8" type="ORF">QYE76_049228</name>
</gene>
<dbReference type="PANTHER" id="PTHR46632:SF18">
    <property type="entry name" value="OS01G0122200 PROTEIN"/>
    <property type="match status" value="1"/>
</dbReference>
<feature type="region of interest" description="Disordered" evidence="6">
    <location>
        <begin position="1"/>
        <end position="50"/>
    </location>
</feature>
<dbReference type="SUPFAM" id="SSF49599">
    <property type="entry name" value="TRAF domain-like"/>
    <property type="match status" value="1"/>
</dbReference>
<dbReference type="AlphaFoldDB" id="A0AAD8SNV1"/>
<feature type="domain" description="SIAH-type" evidence="7">
    <location>
        <begin position="129"/>
        <end position="185"/>
    </location>
</feature>
<keyword evidence="2 5" id="KW-0863">Zinc-finger</keyword>
<keyword evidence="1" id="KW-0479">Metal-binding</keyword>
<protein>
    <recommendedName>
        <fullName evidence="7">SIAH-type domain-containing protein</fullName>
    </recommendedName>
</protein>
<dbReference type="InterPro" id="IPR013083">
    <property type="entry name" value="Znf_RING/FYVE/PHD"/>
</dbReference>
<feature type="compositionally biased region" description="Basic and acidic residues" evidence="6">
    <location>
        <begin position="7"/>
        <end position="31"/>
    </location>
</feature>
<keyword evidence="9" id="KW-1185">Reference proteome</keyword>
<dbReference type="PANTHER" id="PTHR46632">
    <property type="entry name" value="E3 UBIQUITIN-PROTEIN LIGASE SINA-LIKE 4"/>
    <property type="match status" value="1"/>
</dbReference>
<evidence type="ECO:0000313" key="8">
    <source>
        <dbReference type="EMBL" id="KAK1661069.1"/>
    </source>
</evidence>
<organism evidence="8 9">
    <name type="scientific">Lolium multiflorum</name>
    <name type="common">Italian ryegrass</name>
    <name type="synonym">Lolium perenne subsp. multiflorum</name>
    <dbReference type="NCBI Taxonomy" id="4521"/>
    <lineage>
        <taxon>Eukaryota</taxon>
        <taxon>Viridiplantae</taxon>
        <taxon>Streptophyta</taxon>
        <taxon>Embryophyta</taxon>
        <taxon>Tracheophyta</taxon>
        <taxon>Spermatophyta</taxon>
        <taxon>Magnoliopsida</taxon>
        <taxon>Liliopsida</taxon>
        <taxon>Poales</taxon>
        <taxon>Poaceae</taxon>
        <taxon>BOP clade</taxon>
        <taxon>Pooideae</taxon>
        <taxon>Poodae</taxon>
        <taxon>Poeae</taxon>
        <taxon>Poeae Chloroplast Group 2 (Poeae type)</taxon>
        <taxon>Loliodinae</taxon>
        <taxon>Loliinae</taxon>
        <taxon>Lolium</taxon>
    </lineage>
</organism>
<evidence type="ECO:0000256" key="6">
    <source>
        <dbReference type="SAM" id="MobiDB-lite"/>
    </source>
</evidence>
<dbReference type="GO" id="GO:0008270">
    <property type="term" value="F:zinc ion binding"/>
    <property type="evidence" value="ECO:0007669"/>
    <property type="project" value="UniProtKB-KW"/>
</dbReference>
<sequence length="327" mass="33602">METGDQNAKKPRLERPRSIRVKQEVAEHEGTGGEGGGAEGGEGEGGQGGAEVVGAATETGRRVEGAVQMDMTLLQCPLCSSPLRPPVFQCKAGHLACGGCCTESCRRCDPHGGGGFDVRNTAMDAVVSAARVECPHGGCETYIAYHDLDDHRAACPHAPCFCTESGCGFAGLAPALAAHLSAEHAWPTLTVQYGKVYRHRVLVPSQLVLVGAGDDGGGVFVLTAGALGGATAVSVVCVRASAAPWPRYTCKMWANFTAVGGANGDKAKVGVVDMKLESSTSPGAVVAVDELASFLTVPPRYLVPAVGVASMVVPLSIRIDRSSSSSP</sequence>
<reference evidence="8" key="1">
    <citation type="submission" date="2023-07" db="EMBL/GenBank/DDBJ databases">
        <title>A chromosome-level genome assembly of Lolium multiflorum.</title>
        <authorList>
            <person name="Chen Y."/>
            <person name="Copetti D."/>
            <person name="Kolliker R."/>
            <person name="Studer B."/>
        </authorList>
    </citation>
    <scope>NUCLEOTIDE SEQUENCE</scope>
    <source>
        <strain evidence="8">02402/16</strain>
        <tissue evidence="8">Leaf</tissue>
    </source>
</reference>
<evidence type="ECO:0000259" key="7">
    <source>
        <dbReference type="PROSITE" id="PS51081"/>
    </source>
</evidence>
<comment type="function">
    <text evidence="4">E3 ubiquitin-protein ligase that mediates ubiquitination and subsequent proteasomal degradation of target proteins. E3 ubiquitin ligases accept ubiquitin from an E2 ubiquitin-conjugating enzyme in the form of a thioester and then directly transfers the ubiquitin to targeted substrates. It probably triggers the ubiquitin-mediated degradation of different substrates.</text>
</comment>
<evidence type="ECO:0000256" key="2">
    <source>
        <dbReference type="ARBA" id="ARBA00022771"/>
    </source>
</evidence>
<dbReference type="InterPro" id="IPR044286">
    <property type="entry name" value="SINL_plant"/>
</dbReference>
<dbReference type="InterPro" id="IPR013010">
    <property type="entry name" value="Znf_SIAH"/>
</dbReference>
<evidence type="ECO:0000313" key="9">
    <source>
        <dbReference type="Proteomes" id="UP001231189"/>
    </source>
</evidence>
<accession>A0AAD8SNV1</accession>
<name>A0AAD8SNV1_LOLMU</name>
<dbReference type="Proteomes" id="UP001231189">
    <property type="component" value="Unassembled WGS sequence"/>
</dbReference>
<dbReference type="PROSITE" id="PS51081">
    <property type="entry name" value="ZF_SIAH"/>
    <property type="match status" value="1"/>
</dbReference>
<dbReference type="Gene3D" id="3.30.40.10">
    <property type="entry name" value="Zinc/RING finger domain, C3HC4 (zinc finger)"/>
    <property type="match status" value="1"/>
</dbReference>
<feature type="compositionally biased region" description="Gly residues" evidence="6">
    <location>
        <begin position="32"/>
        <end position="50"/>
    </location>
</feature>
<comment type="caution">
    <text evidence="8">The sequence shown here is derived from an EMBL/GenBank/DDBJ whole genome shotgun (WGS) entry which is preliminary data.</text>
</comment>
<evidence type="ECO:0000256" key="1">
    <source>
        <dbReference type="ARBA" id="ARBA00022723"/>
    </source>
</evidence>
<evidence type="ECO:0000256" key="4">
    <source>
        <dbReference type="ARBA" id="ARBA00024004"/>
    </source>
</evidence>
<evidence type="ECO:0000256" key="3">
    <source>
        <dbReference type="ARBA" id="ARBA00022833"/>
    </source>
</evidence>
<proteinExistence type="predicted"/>
<keyword evidence="3" id="KW-0862">Zinc</keyword>
<dbReference type="EMBL" id="JAUUTY010000003">
    <property type="protein sequence ID" value="KAK1661069.1"/>
    <property type="molecule type" value="Genomic_DNA"/>
</dbReference>